<dbReference type="Proteomes" id="UP000019426">
    <property type="component" value="Chromosome M2/40_rep1"/>
</dbReference>
<evidence type="ECO:0000256" key="5">
    <source>
        <dbReference type="ARBA" id="ARBA00022475"/>
    </source>
</evidence>
<dbReference type="FunFam" id="3.40.50.300:FF:000527">
    <property type="entry name" value="Tyrosine-protein kinase etk"/>
    <property type="match status" value="1"/>
</dbReference>
<accession>W6S048</accession>
<organism evidence="18 19">
    <name type="scientific">Clostridium bornimense</name>
    <dbReference type="NCBI Taxonomy" id="1216932"/>
    <lineage>
        <taxon>Bacteria</taxon>
        <taxon>Bacillati</taxon>
        <taxon>Bacillota</taxon>
        <taxon>Clostridia</taxon>
        <taxon>Eubacteriales</taxon>
        <taxon>Clostridiaceae</taxon>
        <taxon>Clostridium</taxon>
    </lineage>
</organism>
<dbReference type="OrthoDB" id="9794577at2"/>
<comment type="subcellular location">
    <subcellularLocation>
        <location evidence="1">Cell membrane</location>
        <topology evidence="1">Multi-pass membrane protein</topology>
    </subcellularLocation>
</comment>
<dbReference type="Pfam" id="PF13807">
    <property type="entry name" value="GNVR"/>
    <property type="match status" value="1"/>
</dbReference>
<keyword evidence="10" id="KW-0067">ATP-binding</keyword>
<dbReference type="CDD" id="cd05387">
    <property type="entry name" value="BY-kinase"/>
    <property type="match status" value="1"/>
</dbReference>
<evidence type="ECO:0000256" key="8">
    <source>
        <dbReference type="ARBA" id="ARBA00022741"/>
    </source>
</evidence>
<evidence type="ECO:0000259" key="17">
    <source>
        <dbReference type="Pfam" id="PF13807"/>
    </source>
</evidence>
<evidence type="ECO:0000256" key="15">
    <source>
        <dbReference type="SAM" id="Phobius"/>
    </source>
</evidence>
<keyword evidence="13" id="KW-0829">Tyrosine-protein kinase</keyword>
<dbReference type="RefSeq" id="WP_084485414.1">
    <property type="nucleotide sequence ID" value="NZ_HG917868.1"/>
</dbReference>
<dbReference type="InterPro" id="IPR032807">
    <property type="entry name" value="GNVR"/>
</dbReference>
<keyword evidence="19" id="KW-1185">Reference proteome</keyword>
<dbReference type="eggNOG" id="COG0489">
    <property type="taxonomic scope" value="Bacteria"/>
</dbReference>
<feature type="domain" description="Polysaccharide chain length determinant N-terminal" evidence="16">
    <location>
        <begin position="10"/>
        <end position="98"/>
    </location>
</feature>
<dbReference type="InterPro" id="IPR033756">
    <property type="entry name" value="YlxH/NBP35"/>
</dbReference>
<dbReference type="InterPro" id="IPR005702">
    <property type="entry name" value="Wzc-like_C"/>
</dbReference>
<dbReference type="Gene3D" id="3.40.50.300">
    <property type="entry name" value="P-loop containing nucleotide triphosphate hydrolases"/>
    <property type="match status" value="1"/>
</dbReference>
<dbReference type="EC" id="2.7.10.2" evidence="4"/>
<protein>
    <recommendedName>
        <fullName evidence="4">non-specific protein-tyrosine kinase</fullName>
        <ecNumber evidence="4">2.7.10.2</ecNumber>
    </recommendedName>
</protein>
<dbReference type="Pfam" id="PF02706">
    <property type="entry name" value="Wzz"/>
    <property type="match status" value="1"/>
</dbReference>
<gene>
    <name evidence="18" type="ORF">CM240_2076</name>
</gene>
<dbReference type="InterPro" id="IPR003856">
    <property type="entry name" value="LPS_length_determ_N"/>
</dbReference>
<dbReference type="InterPro" id="IPR050445">
    <property type="entry name" value="Bact_polysacc_biosynth/exp"/>
</dbReference>
<evidence type="ECO:0000256" key="7">
    <source>
        <dbReference type="ARBA" id="ARBA00022692"/>
    </source>
</evidence>
<evidence type="ECO:0000256" key="2">
    <source>
        <dbReference type="ARBA" id="ARBA00006683"/>
    </source>
</evidence>
<dbReference type="eggNOG" id="COG3944">
    <property type="taxonomic scope" value="Bacteria"/>
</dbReference>
<evidence type="ECO:0000256" key="11">
    <source>
        <dbReference type="ARBA" id="ARBA00022989"/>
    </source>
</evidence>
<keyword evidence="7 15" id="KW-0812">Transmembrane</keyword>
<dbReference type="PANTHER" id="PTHR32309">
    <property type="entry name" value="TYROSINE-PROTEIN KINASE"/>
    <property type="match status" value="1"/>
</dbReference>
<evidence type="ECO:0000256" key="4">
    <source>
        <dbReference type="ARBA" id="ARBA00011903"/>
    </source>
</evidence>
<dbReference type="EMBL" id="HG917868">
    <property type="protein sequence ID" value="CDM69234.1"/>
    <property type="molecule type" value="Genomic_DNA"/>
</dbReference>
<dbReference type="GO" id="GO:0005886">
    <property type="term" value="C:plasma membrane"/>
    <property type="evidence" value="ECO:0007669"/>
    <property type="project" value="UniProtKB-SubCell"/>
</dbReference>
<comment type="similarity">
    <text evidence="2">Belongs to the CpsC/CapA family.</text>
</comment>
<name>W6S048_9CLOT</name>
<dbReference type="SUPFAM" id="SSF52540">
    <property type="entry name" value="P-loop containing nucleoside triphosphate hydrolases"/>
    <property type="match status" value="1"/>
</dbReference>
<sequence length="442" mass="49606">MSEALVEKPVNIIRLVRIIRTRWKIVIFVTSFLTLLTIILNLFVLQPVYQCNVKMFIGKSIDEDGNYSNNDIVMYQSLMKTYVEIIKTEDLVERSLSKIDSKIEPAEVLSNLSVDAINDTQILQVTLEGEDKREIYEILASITEEFVATAKTVVPNGNVQVIRNAKEPQNQISPNIEINIVIGILSGVLLSGIIVFIKEFKGSCIETKEEVEGKLGIPVLGMIPKNYKDTDIFEVDKNPKSVISEEYRRLRTNLKYTSFEKYHRVFQVTSAVSGEGKSTVSINLALALAEEAKVVLIDCDMRKPSIHKKLNISRKGGLSDILIGKCDIMDVAYRYNKNLLIITSGNSIENPSEMLSSRAMERMVRRLKDVVDYVIIDSPPVQAVTDAQILSTRCDGTILVVKSGETKAKEVLNTIDLLNKVKGNILGIVLKYVEVNNKKYVQ</sequence>
<keyword evidence="5" id="KW-1003">Cell membrane</keyword>
<keyword evidence="6" id="KW-0808">Transferase</keyword>
<evidence type="ECO:0000259" key="16">
    <source>
        <dbReference type="Pfam" id="PF02706"/>
    </source>
</evidence>
<dbReference type="GO" id="GO:0042802">
    <property type="term" value="F:identical protein binding"/>
    <property type="evidence" value="ECO:0007669"/>
    <property type="project" value="UniProtKB-ARBA"/>
</dbReference>
<dbReference type="AlphaFoldDB" id="W6S048"/>
<evidence type="ECO:0000256" key="1">
    <source>
        <dbReference type="ARBA" id="ARBA00004651"/>
    </source>
</evidence>
<dbReference type="KEGG" id="clt:CM240_2076"/>
<evidence type="ECO:0000313" key="19">
    <source>
        <dbReference type="Proteomes" id="UP000019426"/>
    </source>
</evidence>
<feature type="transmembrane region" description="Helical" evidence="15">
    <location>
        <begin position="178"/>
        <end position="197"/>
    </location>
</feature>
<keyword evidence="8" id="KW-0547">Nucleotide-binding</keyword>
<dbReference type="Pfam" id="PF10609">
    <property type="entry name" value="ParA"/>
    <property type="match status" value="1"/>
</dbReference>
<keyword evidence="9" id="KW-0418">Kinase</keyword>
<evidence type="ECO:0000256" key="14">
    <source>
        <dbReference type="ARBA" id="ARBA00051245"/>
    </source>
</evidence>
<feature type="domain" description="Tyrosine-protein kinase G-rich" evidence="17">
    <location>
        <begin position="121"/>
        <end position="199"/>
    </location>
</feature>
<dbReference type="PATRIC" id="fig|1216932.3.peg.2077"/>
<reference evidence="18 19" key="1">
    <citation type="submission" date="2013-11" db="EMBL/GenBank/DDBJ databases">
        <title>Complete genome sequence of Clostridum sp. M2/40.</title>
        <authorList>
            <person name="Wibberg D."/>
            <person name="Puehler A."/>
            <person name="Schlueter A."/>
        </authorList>
    </citation>
    <scope>NUCLEOTIDE SEQUENCE [LARGE SCALE GENOMIC DNA]</scope>
    <source>
        <strain evidence="19">M2/40</strain>
    </source>
</reference>
<dbReference type="HOGENOM" id="CLU_009912_4_2_9"/>
<dbReference type="InterPro" id="IPR027417">
    <property type="entry name" value="P-loop_NTPase"/>
</dbReference>
<keyword evidence="12 15" id="KW-0472">Membrane</keyword>
<proteinExistence type="inferred from homology"/>
<evidence type="ECO:0000256" key="10">
    <source>
        <dbReference type="ARBA" id="ARBA00022840"/>
    </source>
</evidence>
<evidence type="ECO:0000256" key="12">
    <source>
        <dbReference type="ARBA" id="ARBA00023136"/>
    </source>
</evidence>
<evidence type="ECO:0000313" key="18">
    <source>
        <dbReference type="EMBL" id="CDM69234.1"/>
    </source>
</evidence>
<evidence type="ECO:0000256" key="6">
    <source>
        <dbReference type="ARBA" id="ARBA00022679"/>
    </source>
</evidence>
<comment type="similarity">
    <text evidence="3">Belongs to the CpsD/CapB family.</text>
</comment>
<evidence type="ECO:0000256" key="9">
    <source>
        <dbReference type="ARBA" id="ARBA00022777"/>
    </source>
</evidence>
<dbReference type="NCBIfam" id="TIGR01007">
    <property type="entry name" value="eps_fam"/>
    <property type="match status" value="1"/>
</dbReference>
<comment type="catalytic activity">
    <reaction evidence="14">
        <text>L-tyrosyl-[protein] + ATP = O-phospho-L-tyrosyl-[protein] + ADP + H(+)</text>
        <dbReference type="Rhea" id="RHEA:10596"/>
        <dbReference type="Rhea" id="RHEA-COMP:10136"/>
        <dbReference type="Rhea" id="RHEA-COMP:20101"/>
        <dbReference type="ChEBI" id="CHEBI:15378"/>
        <dbReference type="ChEBI" id="CHEBI:30616"/>
        <dbReference type="ChEBI" id="CHEBI:46858"/>
        <dbReference type="ChEBI" id="CHEBI:61978"/>
        <dbReference type="ChEBI" id="CHEBI:456216"/>
        <dbReference type="EC" id="2.7.10.2"/>
    </reaction>
</comment>
<keyword evidence="11 15" id="KW-1133">Transmembrane helix</keyword>
<evidence type="ECO:0000256" key="3">
    <source>
        <dbReference type="ARBA" id="ARBA00007316"/>
    </source>
</evidence>
<feature type="transmembrane region" description="Helical" evidence="15">
    <location>
        <begin position="25"/>
        <end position="45"/>
    </location>
</feature>
<dbReference type="STRING" id="1216932.CM240_2076"/>
<evidence type="ECO:0000256" key="13">
    <source>
        <dbReference type="ARBA" id="ARBA00023137"/>
    </source>
</evidence>
<dbReference type="PANTHER" id="PTHR32309:SF13">
    <property type="entry name" value="FERRIC ENTEROBACTIN TRANSPORT PROTEIN FEPE"/>
    <property type="match status" value="1"/>
</dbReference>
<dbReference type="GO" id="GO:0004715">
    <property type="term" value="F:non-membrane spanning protein tyrosine kinase activity"/>
    <property type="evidence" value="ECO:0007669"/>
    <property type="project" value="UniProtKB-EC"/>
</dbReference>
<dbReference type="GO" id="GO:0005524">
    <property type="term" value="F:ATP binding"/>
    <property type="evidence" value="ECO:0007669"/>
    <property type="project" value="UniProtKB-KW"/>
</dbReference>